<proteinExistence type="inferred from homology"/>
<comment type="caution">
    <text evidence="4">The sequence shown here is derived from an EMBL/GenBank/DDBJ whole genome shotgun (WGS) entry which is preliminary data.</text>
</comment>
<dbReference type="Gene3D" id="3.40.50.720">
    <property type="entry name" value="NAD(P)-binding Rossmann-like Domain"/>
    <property type="match status" value="1"/>
</dbReference>
<accession>A0ABP8U635</accession>
<dbReference type="Proteomes" id="UP001501442">
    <property type="component" value="Unassembled WGS sequence"/>
</dbReference>
<reference evidence="5" key="1">
    <citation type="journal article" date="2019" name="Int. J. Syst. Evol. Microbiol.">
        <title>The Global Catalogue of Microorganisms (GCM) 10K type strain sequencing project: providing services to taxonomists for standard genome sequencing and annotation.</title>
        <authorList>
            <consortium name="The Broad Institute Genomics Platform"/>
            <consortium name="The Broad Institute Genome Sequencing Center for Infectious Disease"/>
            <person name="Wu L."/>
            <person name="Ma J."/>
        </authorList>
    </citation>
    <scope>NUCLEOTIDE SEQUENCE [LARGE SCALE GENOMIC DNA]</scope>
    <source>
        <strain evidence="5">JCM 17939</strain>
    </source>
</reference>
<comment type="similarity">
    <text evidence="1 3">Belongs to the short-chain dehydrogenases/reductases (SDR) family.</text>
</comment>
<evidence type="ECO:0000256" key="1">
    <source>
        <dbReference type="ARBA" id="ARBA00006484"/>
    </source>
</evidence>
<evidence type="ECO:0000313" key="4">
    <source>
        <dbReference type="EMBL" id="GAA4624777.1"/>
    </source>
</evidence>
<dbReference type="InterPro" id="IPR051911">
    <property type="entry name" value="SDR_oxidoreductase"/>
</dbReference>
<dbReference type="NCBIfam" id="NF006119">
    <property type="entry name" value="PRK08264.1-5"/>
    <property type="match status" value="1"/>
</dbReference>
<gene>
    <name evidence="4" type="ORF">GCM10023196_026330</name>
</gene>
<sequence>MKIEGSVAVVTGGNRGFGRHLVAQLLDRGAKVYAAARRPETVDVPGAVPLRLDITDPASVREAARLAPDTTLLINNAGISTRSSLIDGDVEDARREMDTHYFGTLGVIRAFAPVIEANGGGTILNVLSVLSWVHIPASGAYSAAKAAEWAMTNAVRQELAPKGIQVAGLHVGYMETDMTTGITAEKSDPAVIAKVALDGLATDTAEIIADELSRSVKQSLAAPITA</sequence>
<dbReference type="PRINTS" id="PR00081">
    <property type="entry name" value="GDHRDH"/>
</dbReference>
<name>A0ABP8U635_9ACTN</name>
<dbReference type="PANTHER" id="PTHR43976:SF16">
    <property type="entry name" value="SHORT-CHAIN DEHYDROGENASE_REDUCTASE FAMILY PROTEIN"/>
    <property type="match status" value="1"/>
</dbReference>
<dbReference type="RefSeq" id="WP_345431015.1">
    <property type="nucleotide sequence ID" value="NZ_BAABHK010000003.1"/>
</dbReference>
<keyword evidence="5" id="KW-1185">Reference proteome</keyword>
<dbReference type="SUPFAM" id="SSF51735">
    <property type="entry name" value="NAD(P)-binding Rossmann-fold domains"/>
    <property type="match status" value="1"/>
</dbReference>
<dbReference type="Pfam" id="PF00106">
    <property type="entry name" value="adh_short"/>
    <property type="match status" value="1"/>
</dbReference>
<organism evidence="4 5">
    <name type="scientific">Actinoallomurus vinaceus</name>
    <dbReference type="NCBI Taxonomy" id="1080074"/>
    <lineage>
        <taxon>Bacteria</taxon>
        <taxon>Bacillati</taxon>
        <taxon>Actinomycetota</taxon>
        <taxon>Actinomycetes</taxon>
        <taxon>Streptosporangiales</taxon>
        <taxon>Thermomonosporaceae</taxon>
        <taxon>Actinoallomurus</taxon>
    </lineage>
</organism>
<dbReference type="InterPro" id="IPR036291">
    <property type="entry name" value="NAD(P)-bd_dom_sf"/>
</dbReference>
<protein>
    <submittedName>
        <fullName evidence="4">SDR family oxidoreductase</fullName>
    </submittedName>
</protein>
<dbReference type="InterPro" id="IPR002347">
    <property type="entry name" value="SDR_fam"/>
</dbReference>
<evidence type="ECO:0000256" key="3">
    <source>
        <dbReference type="RuleBase" id="RU000363"/>
    </source>
</evidence>
<dbReference type="PRINTS" id="PR00080">
    <property type="entry name" value="SDRFAMILY"/>
</dbReference>
<keyword evidence="2" id="KW-0560">Oxidoreductase</keyword>
<dbReference type="EMBL" id="BAABHK010000003">
    <property type="protein sequence ID" value="GAA4624777.1"/>
    <property type="molecule type" value="Genomic_DNA"/>
</dbReference>
<evidence type="ECO:0000256" key="2">
    <source>
        <dbReference type="ARBA" id="ARBA00023002"/>
    </source>
</evidence>
<dbReference type="PANTHER" id="PTHR43976">
    <property type="entry name" value="SHORT CHAIN DEHYDROGENASE"/>
    <property type="match status" value="1"/>
</dbReference>
<evidence type="ECO:0000313" key="5">
    <source>
        <dbReference type="Proteomes" id="UP001501442"/>
    </source>
</evidence>